<dbReference type="RefSeq" id="XP_016613492.1">
    <property type="nucleotide sequence ID" value="XM_016770314.1"/>
</dbReference>
<dbReference type="Gene3D" id="3.30.710.10">
    <property type="entry name" value="Potassium Channel Kv1.1, Chain A"/>
    <property type="match status" value="1"/>
</dbReference>
<dbReference type="InterPro" id="IPR011333">
    <property type="entry name" value="SKP1/BTB/POZ_sf"/>
</dbReference>
<gene>
    <name evidence="1" type="ORF">Z519_12609</name>
</gene>
<dbReference type="OrthoDB" id="4130649at2759"/>
<accession>A0A0D2H0L5</accession>
<sequence length="125" mass="14455">MPPRDLFDYSNVVTFAAGEGNSLQYFAFDGPRLCYESAYFDERLHGRYPETRTRHFDFADVKPAVLACMLCWYRGWICVYCDEDDGHTTEACSLAERCRIPRFKGYLVKKIEVRSSIRGIGRSTT</sequence>
<evidence type="ECO:0008006" key="3">
    <source>
        <dbReference type="Google" id="ProtNLM"/>
    </source>
</evidence>
<dbReference type="Proteomes" id="UP000053789">
    <property type="component" value="Unassembled WGS sequence"/>
</dbReference>
<protein>
    <recommendedName>
        <fullName evidence="3">BTB domain-containing protein</fullName>
    </recommendedName>
</protein>
<dbReference type="HOGENOM" id="CLU_2032057_0_0_1"/>
<proteinExistence type="predicted"/>
<evidence type="ECO:0000313" key="2">
    <source>
        <dbReference type="Proteomes" id="UP000053789"/>
    </source>
</evidence>
<organism evidence="1 2">
    <name type="scientific">Cladophialophora bantiana (strain ATCC 10958 / CBS 173.52 / CDC B-1940 / NIH 8579)</name>
    <name type="common">Xylohypha bantiana</name>
    <dbReference type="NCBI Taxonomy" id="1442370"/>
    <lineage>
        <taxon>Eukaryota</taxon>
        <taxon>Fungi</taxon>
        <taxon>Dikarya</taxon>
        <taxon>Ascomycota</taxon>
        <taxon>Pezizomycotina</taxon>
        <taxon>Eurotiomycetes</taxon>
        <taxon>Chaetothyriomycetidae</taxon>
        <taxon>Chaetothyriales</taxon>
        <taxon>Herpotrichiellaceae</taxon>
        <taxon>Cladophialophora</taxon>
    </lineage>
</organism>
<keyword evidence="2" id="KW-1185">Reference proteome</keyword>
<dbReference type="VEuPathDB" id="FungiDB:Z519_12609"/>
<dbReference type="GeneID" id="27705537"/>
<evidence type="ECO:0000313" key="1">
    <source>
        <dbReference type="EMBL" id="KIW86823.1"/>
    </source>
</evidence>
<reference evidence="1" key="1">
    <citation type="submission" date="2015-01" db="EMBL/GenBank/DDBJ databases">
        <title>The Genome Sequence of Cladophialophora bantiana CBS 173.52.</title>
        <authorList>
            <consortium name="The Broad Institute Genomics Platform"/>
            <person name="Cuomo C."/>
            <person name="de Hoog S."/>
            <person name="Gorbushina A."/>
            <person name="Stielow B."/>
            <person name="Teixiera M."/>
            <person name="Abouelleil A."/>
            <person name="Chapman S.B."/>
            <person name="Priest M."/>
            <person name="Young S.K."/>
            <person name="Wortman J."/>
            <person name="Nusbaum C."/>
            <person name="Birren B."/>
        </authorList>
    </citation>
    <scope>NUCLEOTIDE SEQUENCE [LARGE SCALE GENOMIC DNA]</scope>
    <source>
        <strain evidence="1">CBS 173.52</strain>
    </source>
</reference>
<dbReference type="AlphaFoldDB" id="A0A0D2H0L5"/>
<dbReference type="EMBL" id="KN847010">
    <property type="protein sequence ID" value="KIW86823.1"/>
    <property type="molecule type" value="Genomic_DNA"/>
</dbReference>
<name>A0A0D2H0L5_CLAB1</name>